<dbReference type="EMBL" id="VRMN01000001">
    <property type="protein sequence ID" value="KAA8497701.1"/>
    <property type="molecule type" value="Genomic_DNA"/>
</dbReference>
<dbReference type="Proteomes" id="UP000324585">
    <property type="component" value="Unassembled WGS sequence"/>
</dbReference>
<evidence type="ECO:0000313" key="1">
    <source>
        <dbReference type="EMBL" id="KAA8497701.1"/>
    </source>
</evidence>
<organism evidence="1 2">
    <name type="scientific">Porphyridium purpureum</name>
    <name type="common">Red alga</name>
    <name type="synonym">Porphyridium cruentum</name>
    <dbReference type="NCBI Taxonomy" id="35688"/>
    <lineage>
        <taxon>Eukaryota</taxon>
        <taxon>Rhodophyta</taxon>
        <taxon>Bangiophyceae</taxon>
        <taxon>Porphyridiales</taxon>
        <taxon>Porphyridiaceae</taxon>
        <taxon>Porphyridium</taxon>
    </lineage>
</organism>
<dbReference type="Gene3D" id="3.40.50.1110">
    <property type="entry name" value="SGNH hydrolase"/>
    <property type="match status" value="1"/>
</dbReference>
<dbReference type="OMA" id="VAFWLNH"/>
<keyword evidence="2" id="KW-1185">Reference proteome</keyword>
<evidence type="ECO:0008006" key="3">
    <source>
        <dbReference type="Google" id="ProtNLM"/>
    </source>
</evidence>
<dbReference type="AlphaFoldDB" id="A0A5J4Z1I7"/>
<accession>A0A5J4Z1I7</accession>
<name>A0A5J4Z1I7_PORPP</name>
<evidence type="ECO:0000313" key="2">
    <source>
        <dbReference type="Proteomes" id="UP000324585"/>
    </source>
</evidence>
<sequence length="371" mass="41556">MPALLLEGVPEGSTKQSIAPSKWCTRHARTQAIPLFVPGVAELSLRGTCPRPKDLVCPRRTVVAAATEKMGEESKVPPGDFYGEYHGHTVRHLDAIYRAVGGERRPTIWLAGDSSLDNKYWLNSRDRVPACNGYEQVLEYQMPDVCYYLNKALADEFVCVNTAVEESRLVERRGSTMWEQDDFIRDHIKRDDVLVVSVGGNDVALKPSISTAWNMFKLVFFNSEERLLKDPARAWGMRHFVRMFKDDTANYIAKLIAKTKPRLVVACMIYFPDENRVQSWANAALKVLRYDSKPELLQAGIRAIWDQATTQIGSVDSVPVVGCALFESLDGKWTQDYVARVEPSKEGGAKMAEGIAARIRSNRVSKPSPSS</sequence>
<comment type="caution">
    <text evidence="1">The sequence shown here is derived from an EMBL/GenBank/DDBJ whole genome shotgun (WGS) entry which is preliminary data.</text>
</comment>
<dbReference type="InterPro" id="IPR036514">
    <property type="entry name" value="SGNH_hydro_sf"/>
</dbReference>
<reference evidence="2" key="1">
    <citation type="journal article" date="2019" name="Nat. Commun.">
        <title>Expansion of phycobilisome linker gene families in mesophilic red algae.</title>
        <authorList>
            <person name="Lee J."/>
            <person name="Kim D."/>
            <person name="Bhattacharya D."/>
            <person name="Yoon H.S."/>
        </authorList>
    </citation>
    <scope>NUCLEOTIDE SEQUENCE [LARGE SCALE GENOMIC DNA]</scope>
    <source>
        <strain evidence="2">CCMP 1328</strain>
    </source>
</reference>
<proteinExistence type="predicted"/>
<dbReference type="SUPFAM" id="SSF52266">
    <property type="entry name" value="SGNH hydrolase"/>
    <property type="match status" value="1"/>
</dbReference>
<dbReference type="OrthoDB" id="2150942at2759"/>
<protein>
    <recommendedName>
        <fullName evidence="3">SGNH hydrolase-type esterase domain-containing protein</fullName>
    </recommendedName>
</protein>
<gene>
    <name evidence="1" type="ORF">FVE85_5286</name>
</gene>